<dbReference type="InterPro" id="IPR017540">
    <property type="entry name" value="Exosortase-1"/>
</dbReference>
<feature type="domain" description="Methanolan biosynthesis EpsI" evidence="9">
    <location>
        <begin position="314"/>
        <end position="492"/>
    </location>
</feature>
<dbReference type="InterPro" id="IPR026392">
    <property type="entry name" value="Exo/Archaeosortase_dom"/>
</dbReference>
<feature type="transmembrane region" description="Helical" evidence="8">
    <location>
        <begin position="20"/>
        <end position="39"/>
    </location>
</feature>
<evidence type="ECO:0000259" key="9">
    <source>
        <dbReference type="Pfam" id="PF11984"/>
    </source>
</evidence>
<dbReference type="NCBIfam" id="TIGR03109">
    <property type="entry name" value="exosort_XrtA"/>
    <property type="match status" value="1"/>
</dbReference>
<keyword evidence="2" id="KW-1003">Cell membrane</keyword>
<feature type="transmembrane region" description="Helical" evidence="8">
    <location>
        <begin position="222"/>
        <end position="242"/>
    </location>
</feature>
<evidence type="ECO:0000313" key="11">
    <source>
        <dbReference type="Proteomes" id="UP000317355"/>
    </source>
</evidence>
<feature type="transmembrane region" description="Helical" evidence="8">
    <location>
        <begin position="54"/>
        <end position="70"/>
    </location>
</feature>
<keyword evidence="7 8" id="KW-0472">Membrane</keyword>
<feature type="transmembrane region" description="Helical" evidence="8">
    <location>
        <begin position="155"/>
        <end position="176"/>
    </location>
</feature>
<feature type="transmembrane region" description="Helical" evidence="8">
    <location>
        <begin position="262"/>
        <end position="280"/>
    </location>
</feature>
<keyword evidence="4 8" id="KW-0812">Transmembrane</keyword>
<organism evidence="10 11">
    <name type="scientific">Sedimenticola thiotaurini</name>
    <dbReference type="NCBI Taxonomy" id="1543721"/>
    <lineage>
        <taxon>Bacteria</taxon>
        <taxon>Pseudomonadati</taxon>
        <taxon>Pseudomonadota</taxon>
        <taxon>Gammaproteobacteria</taxon>
        <taxon>Chromatiales</taxon>
        <taxon>Sedimenticolaceae</taxon>
        <taxon>Sedimenticola</taxon>
    </lineage>
</organism>
<keyword evidence="3" id="KW-0645">Protease</keyword>
<evidence type="ECO:0000256" key="7">
    <source>
        <dbReference type="ARBA" id="ARBA00023136"/>
    </source>
</evidence>
<keyword evidence="5 10" id="KW-0378">Hydrolase</keyword>
<evidence type="ECO:0000256" key="6">
    <source>
        <dbReference type="ARBA" id="ARBA00022989"/>
    </source>
</evidence>
<dbReference type="NCBIfam" id="TIGR02914">
    <property type="entry name" value="EpsI_fam"/>
    <property type="match status" value="1"/>
</dbReference>
<reference evidence="10 11" key="1">
    <citation type="submission" date="2019-07" db="EMBL/GenBank/DDBJ databases">
        <title>The pathways for chlorine oxyanion respiration interact through the shared metabolite chlorate.</title>
        <authorList>
            <person name="Barnum T.P."/>
            <person name="Cheng Y."/>
            <person name="Hill K.A."/>
            <person name="Lucas L.N."/>
            <person name="Carlson H.K."/>
            <person name="Coates J.D."/>
        </authorList>
    </citation>
    <scope>NUCLEOTIDE SEQUENCE [LARGE SCALE GENOMIC DNA]</scope>
    <source>
        <strain evidence="10">BK-3</strain>
    </source>
</reference>
<dbReference type="EC" id="3.4.22.-" evidence="10"/>
<dbReference type="EMBL" id="VMRY01000134">
    <property type="protein sequence ID" value="TVT48585.1"/>
    <property type="molecule type" value="Genomic_DNA"/>
</dbReference>
<name>A0A558CII5_9GAMM</name>
<dbReference type="GO" id="GO:0008233">
    <property type="term" value="F:peptidase activity"/>
    <property type="evidence" value="ECO:0007669"/>
    <property type="project" value="UniProtKB-KW"/>
</dbReference>
<feature type="transmembrane region" description="Helical" evidence="8">
    <location>
        <begin position="307"/>
        <end position="329"/>
    </location>
</feature>
<dbReference type="Pfam" id="PF11984">
    <property type="entry name" value="DUF3485"/>
    <property type="match status" value="1"/>
</dbReference>
<evidence type="ECO:0000256" key="8">
    <source>
        <dbReference type="SAM" id="Phobius"/>
    </source>
</evidence>
<feature type="transmembrane region" description="Helical" evidence="8">
    <location>
        <begin position="130"/>
        <end position="148"/>
    </location>
</feature>
<keyword evidence="6 8" id="KW-1133">Transmembrane helix</keyword>
<dbReference type="InterPro" id="IPR013426">
    <property type="entry name" value="EpsH-like"/>
</dbReference>
<evidence type="ECO:0000256" key="3">
    <source>
        <dbReference type="ARBA" id="ARBA00022670"/>
    </source>
</evidence>
<dbReference type="InterPro" id="IPR019127">
    <property type="entry name" value="Exosortase"/>
</dbReference>
<accession>A0A558CII5</accession>
<sequence length="522" mass="58869">MTDNITQTLPEKNAHRSQSWSVTLPILLLMLAAILAIFHETAWSMVSIWYRSETFAHGFIIAPITIWLIWEKRSQLSRLSAVPEYRVLILLAAAGFIWLLGYLVSALVIQQLALVALLIFSIWAVLGNKISWVISFPLAYLFFAVPMGEDLVPPLMEITATATVYLIKLTGVPVFREGLFFSLPSGDWSVVEACSGVRYLIASVTLGALYAYMTYSSLKKRTIFIIASMIVPIIANSLRAYMIVMLGHISDMKIATGVDHLIYGWLFFGLVMLILFAVGAKWRDDPEKDTNEQETSGLILRDNKRPLLLASLVMVVSAAIWPVLGYAMIHRAVIVPDEKLTLPKQIQEWQEHSADSISWKPKFKGAYQTVYSNYLKDSQVIGVAVGIYGQQEEGAELINSQNLLLDPTEKQWRITDHQKVILLHTGSPMEVDQYLVKGQGHSYQVFTWYRIGSFHTASRYKGKLLEAFYRLTFGRQDSARIVLMMPINSEQSHLVMPDQVFLDQLLSVLEIKLDILASSESE</sequence>
<comment type="subcellular location">
    <subcellularLocation>
        <location evidence="1">Cell membrane</location>
        <topology evidence="1">Multi-pass membrane protein</topology>
    </subcellularLocation>
</comment>
<evidence type="ECO:0000256" key="5">
    <source>
        <dbReference type="ARBA" id="ARBA00022801"/>
    </source>
</evidence>
<dbReference type="Pfam" id="PF09721">
    <property type="entry name" value="Exosortase_EpsH"/>
    <property type="match status" value="1"/>
</dbReference>
<dbReference type="NCBIfam" id="TIGR02602">
    <property type="entry name" value="8TM_EpsH"/>
    <property type="match status" value="1"/>
</dbReference>
<evidence type="ECO:0000313" key="10">
    <source>
        <dbReference type="EMBL" id="TVT48585.1"/>
    </source>
</evidence>
<dbReference type="GO" id="GO:0006508">
    <property type="term" value="P:proteolysis"/>
    <property type="evidence" value="ECO:0007669"/>
    <property type="project" value="UniProtKB-KW"/>
</dbReference>
<dbReference type="GO" id="GO:0005886">
    <property type="term" value="C:plasma membrane"/>
    <property type="evidence" value="ECO:0007669"/>
    <property type="project" value="UniProtKB-SubCell"/>
</dbReference>
<evidence type="ECO:0000256" key="1">
    <source>
        <dbReference type="ARBA" id="ARBA00004651"/>
    </source>
</evidence>
<protein>
    <submittedName>
        <fullName evidence="10">Exosortase A</fullName>
        <ecNumber evidence="10">3.4.22.-</ecNumber>
    </submittedName>
</protein>
<dbReference type="Proteomes" id="UP000317355">
    <property type="component" value="Unassembled WGS sequence"/>
</dbReference>
<comment type="caution">
    <text evidence="10">The sequence shown here is derived from an EMBL/GenBank/DDBJ whole genome shotgun (WGS) entry which is preliminary data.</text>
</comment>
<evidence type="ECO:0000256" key="4">
    <source>
        <dbReference type="ARBA" id="ARBA00022692"/>
    </source>
</evidence>
<proteinExistence type="predicted"/>
<evidence type="ECO:0000256" key="2">
    <source>
        <dbReference type="ARBA" id="ARBA00022475"/>
    </source>
</evidence>
<feature type="transmembrane region" description="Helical" evidence="8">
    <location>
        <begin position="91"/>
        <end position="124"/>
    </location>
</feature>
<dbReference type="NCBIfam" id="TIGR04178">
    <property type="entry name" value="exo_archaeo"/>
    <property type="match status" value="1"/>
</dbReference>
<dbReference type="AlphaFoldDB" id="A0A558CII5"/>
<gene>
    <name evidence="10" type="primary">xrtA</name>
    <name evidence="10" type="ORF">FHK82_17700</name>
</gene>
<dbReference type="InterPro" id="IPR014263">
    <property type="entry name" value="Methanolan_biosynth_EpsI"/>
</dbReference>
<feature type="transmembrane region" description="Helical" evidence="8">
    <location>
        <begin position="196"/>
        <end position="215"/>
    </location>
</feature>